<organism evidence="2 3">
    <name type="scientific">Oryza sativa subsp. japonica</name>
    <name type="common">Rice</name>
    <dbReference type="NCBI Taxonomy" id="39947"/>
    <lineage>
        <taxon>Eukaryota</taxon>
        <taxon>Viridiplantae</taxon>
        <taxon>Streptophyta</taxon>
        <taxon>Embryophyta</taxon>
        <taxon>Tracheophyta</taxon>
        <taxon>Spermatophyta</taxon>
        <taxon>Magnoliopsida</taxon>
        <taxon>Liliopsida</taxon>
        <taxon>Poales</taxon>
        <taxon>Poaceae</taxon>
        <taxon>BOP clade</taxon>
        <taxon>Oryzoideae</taxon>
        <taxon>Oryzeae</taxon>
        <taxon>Oryzinae</taxon>
        <taxon>Oryza</taxon>
        <taxon>Oryza sativa</taxon>
    </lineage>
</organism>
<evidence type="ECO:0000256" key="1">
    <source>
        <dbReference type="SAM" id="MobiDB-lite"/>
    </source>
</evidence>
<dbReference type="Proteomes" id="UP000000763">
    <property type="component" value="Chromosome 8"/>
</dbReference>
<reference evidence="3" key="2">
    <citation type="journal article" date="2008" name="Nucleic Acids Res.">
        <title>The rice annotation project database (RAP-DB): 2008 update.</title>
        <authorList>
            <consortium name="The rice annotation project (RAP)"/>
        </authorList>
    </citation>
    <scope>GENOME REANNOTATION</scope>
    <source>
        <strain evidence="3">cv. Nipponbare</strain>
    </source>
</reference>
<gene>
    <name evidence="2" type="primary">P0438H08.16</name>
</gene>
<feature type="region of interest" description="Disordered" evidence="1">
    <location>
        <begin position="61"/>
        <end position="134"/>
    </location>
</feature>
<sequence>MRNGKEEDAWVFNQGVGEKRREERSSCAARALTNAGGGIGIGVGQRRAAATAGATAAVRGKHAGGRWAARGDDAQPMGDGACGRREVHYRGDEARRAEGGVRPADGWRRAARGRRRAGGGGRPAKSGGRSRAEM</sequence>
<proteinExistence type="predicted"/>
<dbReference type="EMBL" id="AP004460">
    <property type="protein sequence ID" value="BAC99501.1"/>
    <property type="molecule type" value="Genomic_DNA"/>
</dbReference>
<evidence type="ECO:0000313" key="3">
    <source>
        <dbReference type="Proteomes" id="UP000000763"/>
    </source>
</evidence>
<dbReference type="AlphaFoldDB" id="Q6ZDA0"/>
<reference evidence="3" key="1">
    <citation type="journal article" date="2005" name="Nature">
        <title>The map-based sequence of the rice genome.</title>
        <authorList>
            <consortium name="International rice genome sequencing project (IRGSP)"/>
            <person name="Matsumoto T."/>
            <person name="Wu J."/>
            <person name="Kanamori H."/>
            <person name="Katayose Y."/>
            <person name="Fujisawa M."/>
            <person name="Namiki N."/>
            <person name="Mizuno H."/>
            <person name="Yamamoto K."/>
            <person name="Antonio B.A."/>
            <person name="Baba T."/>
            <person name="Sakata K."/>
            <person name="Nagamura Y."/>
            <person name="Aoki H."/>
            <person name="Arikawa K."/>
            <person name="Arita K."/>
            <person name="Bito T."/>
            <person name="Chiden Y."/>
            <person name="Fujitsuka N."/>
            <person name="Fukunaka R."/>
            <person name="Hamada M."/>
            <person name="Harada C."/>
            <person name="Hayashi A."/>
            <person name="Hijishita S."/>
            <person name="Honda M."/>
            <person name="Hosokawa S."/>
            <person name="Ichikawa Y."/>
            <person name="Idonuma A."/>
            <person name="Iijima M."/>
            <person name="Ikeda M."/>
            <person name="Ikeno M."/>
            <person name="Ito K."/>
            <person name="Ito S."/>
            <person name="Ito T."/>
            <person name="Ito Y."/>
            <person name="Ito Y."/>
            <person name="Iwabuchi A."/>
            <person name="Kamiya K."/>
            <person name="Karasawa W."/>
            <person name="Kurita K."/>
            <person name="Katagiri S."/>
            <person name="Kikuta A."/>
            <person name="Kobayashi H."/>
            <person name="Kobayashi N."/>
            <person name="Machita K."/>
            <person name="Maehara T."/>
            <person name="Masukawa M."/>
            <person name="Mizubayashi T."/>
            <person name="Mukai Y."/>
            <person name="Nagasaki H."/>
            <person name="Nagata Y."/>
            <person name="Naito S."/>
            <person name="Nakashima M."/>
            <person name="Nakama Y."/>
            <person name="Nakamichi Y."/>
            <person name="Nakamura M."/>
            <person name="Meguro A."/>
            <person name="Negishi M."/>
            <person name="Ohta I."/>
            <person name="Ohta T."/>
            <person name="Okamoto M."/>
            <person name="Ono N."/>
            <person name="Saji S."/>
            <person name="Sakaguchi M."/>
            <person name="Sakai K."/>
            <person name="Shibata M."/>
            <person name="Shimokawa T."/>
            <person name="Song J."/>
            <person name="Takazaki Y."/>
            <person name="Terasawa K."/>
            <person name="Tsugane M."/>
            <person name="Tsuji K."/>
            <person name="Ueda S."/>
            <person name="Waki K."/>
            <person name="Yamagata H."/>
            <person name="Yamamoto M."/>
            <person name="Yamamoto S."/>
            <person name="Yamane H."/>
            <person name="Yoshiki S."/>
            <person name="Yoshihara R."/>
            <person name="Yukawa K."/>
            <person name="Zhong H."/>
            <person name="Yano M."/>
            <person name="Yuan Q."/>
            <person name="Ouyang S."/>
            <person name="Liu J."/>
            <person name="Jones K.M."/>
            <person name="Gansberger K."/>
            <person name="Moffat K."/>
            <person name="Hill J."/>
            <person name="Bera J."/>
            <person name="Fadrosh D."/>
            <person name="Jin S."/>
            <person name="Johri S."/>
            <person name="Kim M."/>
            <person name="Overton L."/>
            <person name="Reardon M."/>
            <person name="Tsitrin T."/>
            <person name="Vuong H."/>
            <person name="Weaver B."/>
            <person name="Ciecko A."/>
            <person name="Tallon L."/>
            <person name="Jackson J."/>
            <person name="Pai G."/>
            <person name="Aken S.V."/>
            <person name="Utterback T."/>
            <person name="Reidmuller S."/>
            <person name="Feldblyum T."/>
            <person name="Hsiao J."/>
            <person name="Zismann V."/>
            <person name="Iobst S."/>
            <person name="de Vazeille A.R."/>
            <person name="Buell C.R."/>
            <person name="Ying K."/>
            <person name="Li Y."/>
            <person name="Lu T."/>
            <person name="Huang Y."/>
            <person name="Zhao Q."/>
            <person name="Feng Q."/>
            <person name="Zhang L."/>
            <person name="Zhu J."/>
            <person name="Weng Q."/>
            <person name="Mu J."/>
            <person name="Lu Y."/>
            <person name="Fan D."/>
            <person name="Liu Y."/>
            <person name="Guan J."/>
            <person name="Zhang Y."/>
            <person name="Yu S."/>
            <person name="Liu X."/>
            <person name="Zhang Y."/>
            <person name="Hong G."/>
            <person name="Han B."/>
            <person name="Choisne N."/>
            <person name="Demange N."/>
            <person name="Orjeda G."/>
            <person name="Samain S."/>
            <person name="Cattolico L."/>
            <person name="Pelletier E."/>
            <person name="Couloux A."/>
            <person name="Segurens B."/>
            <person name="Wincker P."/>
            <person name="D'Hont A."/>
            <person name="Scarpelli C."/>
            <person name="Weissenbach J."/>
            <person name="Salanoubat M."/>
            <person name="Quetier F."/>
            <person name="Yu Y."/>
            <person name="Kim H.R."/>
            <person name="Rambo T."/>
            <person name="Currie J."/>
            <person name="Collura K."/>
            <person name="Luo M."/>
            <person name="Yang T."/>
            <person name="Ammiraju J.S.S."/>
            <person name="Engler F."/>
            <person name="Soderlund C."/>
            <person name="Wing R.A."/>
            <person name="Palmer L.E."/>
            <person name="de la Bastide M."/>
            <person name="Spiegel L."/>
            <person name="Nascimento L."/>
            <person name="Zutavern T."/>
            <person name="O'Shaughnessy A."/>
            <person name="Dike S."/>
            <person name="Dedhia N."/>
            <person name="Preston R."/>
            <person name="Balija V."/>
            <person name="McCombie W.R."/>
            <person name="Chow T."/>
            <person name="Chen H."/>
            <person name="Chung M."/>
            <person name="Chen C."/>
            <person name="Shaw J."/>
            <person name="Wu H."/>
            <person name="Hsiao K."/>
            <person name="Chao Y."/>
            <person name="Chu M."/>
            <person name="Cheng C."/>
            <person name="Hour A."/>
            <person name="Lee P."/>
            <person name="Lin S."/>
            <person name="Lin Y."/>
            <person name="Liou J."/>
            <person name="Liu S."/>
            <person name="Hsing Y."/>
            <person name="Raghuvanshi S."/>
            <person name="Mohanty A."/>
            <person name="Bharti A.K."/>
            <person name="Gaur A."/>
            <person name="Gupta V."/>
            <person name="Kumar D."/>
            <person name="Ravi V."/>
            <person name="Vij S."/>
            <person name="Kapur A."/>
            <person name="Khurana P."/>
            <person name="Khurana P."/>
            <person name="Khurana J.P."/>
            <person name="Tyagi A.K."/>
            <person name="Gaikwad K."/>
            <person name="Singh A."/>
            <person name="Dalal V."/>
            <person name="Srivastava S."/>
            <person name="Dixit A."/>
            <person name="Pal A.K."/>
            <person name="Ghazi I.A."/>
            <person name="Yadav M."/>
            <person name="Pandit A."/>
            <person name="Bhargava A."/>
            <person name="Sureshbabu K."/>
            <person name="Batra K."/>
            <person name="Sharma T.R."/>
            <person name="Mohapatra T."/>
            <person name="Singh N.K."/>
            <person name="Messing J."/>
            <person name="Nelson A.B."/>
            <person name="Fuks G."/>
            <person name="Kavchok S."/>
            <person name="Keizer G."/>
            <person name="Linton E."/>
            <person name="Llaca V."/>
            <person name="Song R."/>
            <person name="Tanyolac B."/>
            <person name="Young S."/>
            <person name="Ho-Il K."/>
            <person name="Hahn J.H."/>
            <person name="Sangsakoo G."/>
            <person name="Vanavichit A."/>
            <person name="de Mattos Luiz.A.T."/>
            <person name="Zimmer P.D."/>
            <person name="Malone G."/>
            <person name="Dellagostin O."/>
            <person name="de Oliveira A.C."/>
            <person name="Bevan M."/>
            <person name="Bancroft I."/>
            <person name="Minx P."/>
            <person name="Cordum H."/>
            <person name="Wilson R."/>
            <person name="Cheng Z."/>
            <person name="Jin W."/>
            <person name="Jiang J."/>
            <person name="Leong S.A."/>
            <person name="Iwama H."/>
            <person name="Gojobori T."/>
            <person name="Itoh T."/>
            <person name="Niimura Y."/>
            <person name="Fujii Y."/>
            <person name="Habara T."/>
            <person name="Sakai H."/>
            <person name="Sato Y."/>
            <person name="Wilson G."/>
            <person name="Kumar K."/>
            <person name="McCouch S."/>
            <person name="Juretic N."/>
            <person name="Hoen D."/>
            <person name="Wright S."/>
            <person name="Bruskiewich R."/>
            <person name="Bureau T."/>
            <person name="Miyao A."/>
            <person name="Hirochika H."/>
            <person name="Nishikawa T."/>
            <person name="Kadowaki K."/>
            <person name="Sugiura M."/>
            <person name="Burr B."/>
            <person name="Sasaki T."/>
        </authorList>
    </citation>
    <scope>NUCLEOTIDE SEQUENCE [LARGE SCALE GENOMIC DNA]</scope>
    <source>
        <strain evidence="3">cv. Nipponbare</strain>
    </source>
</reference>
<feature type="compositionally biased region" description="Low complexity" evidence="1">
    <location>
        <begin position="123"/>
        <end position="134"/>
    </location>
</feature>
<name>Q6ZDA0_ORYSJ</name>
<accession>Q6ZDA0</accession>
<evidence type="ECO:0000313" key="2">
    <source>
        <dbReference type="EMBL" id="BAC99501.1"/>
    </source>
</evidence>
<feature type="compositionally biased region" description="Basic and acidic residues" evidence="1">
    <location>
        <begin position="82"/>
        <end position="99"/>
    </location>
</feature>
<protein>
    <submittedName>
        <fullName evidence="2">Uncharacterized protein</fullName>
    </submittedName>
</protein>